<proteinExistence type="predicted"/>
<dbReference type="EMBL" id="LR900058">
    <property type="protein sequence ID" value="CAD7244004.1"/>
    <property type="molecule type" value="Genomic_DNA"/>
</dbReference>
<evidence type="ECO:0000313" key="3">
    <source>
        <dbReference type="Proteomes" id="UP000677054"/>
    </source>
</evidence>
<feature type="compositionally biased region" description="Polar residues" evidence="1">
    <location>
        <begin position="211"/>
        <end position="220"/>
    </location>
</feature>
<evidence type="ECO:0000256" key="1">
    <source>
        <dbReference type="SAM" id="MobiDB-lite"/>
    </source>
</evidence>
<dbReference type="AlphaFoldDB" id="A0A7R9A2T0"/>
<feature type="region of interest" description="Disordered" evidence="1">
    <location>
        <begin position="174"/>
        <end position="229"/>
    </location>
</feature>
<dbReference type="Proteomes" id="UP000677054">
    <property type="component" value="Unassembled WGS sequence"/>
</dbReference>
<sequence length="260" mass="27889">MKYLYPFECARQRLSSPEDLQAAIGANVRGDGKGKKSSSPSNFSTFQDLIHAGARGSPLPAQIPSIGMVQSRAGSMFNGNSTSPAAAAAAAHFLSSVPGFPASTNANAALLDMQARISMWNKLLLNHMGGEEPQEKGAGGGRREELERHLLGSGIIPPPQYEALNLADAKKSCSSEKRSYSPPLSSKKGNKRSWAEIDDNEDDRLDRHRSNTSPRTTIKISSRGESEGGGVDNSIVVCLEVNEVVYQGVLFAQKKRDCIS</sequence>
<evidence type="ECO:0000313" key="2">
    <source>
        <dbReference type="EMBL" id="CAD7244004.1"/>
    </source>
</evidence>
<accession>A0A7R9A2T0</accession>
<dbReference type="OrthoDB" id="10044343at2759"/>
<reference evidence="2" key="1">
    <citation type="submission" date="2020-11" db="EMBL/GenBank/DDBJ databases">
        <authorList>
            <person name="Tran Van P."/>
        </authorList>
    </citation>
    <scope>NUCLEOTIDE SEQUENCE</scope>
</reference>
<evidence type="ECO:0008006" key="4">
    <source>
        <dbReference type="Google" id="ProtNLM"/>
    </source>
</evidence>
<name>A0A7R9A2T0_9CRUS</name>
<dbReference type="EMBL" id="CAJPEV010000541">
    <property type="protein sequence ID" value="CAG0886296.1"/>
    <property type="molecule type" value="Genomic_DNA"/>
</dbReference>
<organism evidence="2">
    <name type="scientific">Darwinula stevensoni</name>
    <dbReference type="NCBI Taxonomy" id="69355"/>
    <lineage>
        <taxon>Eukaryota</taxon>
        <taxon>Metazoa</taxon>
        <taxon>Ecdysozoa</taxon>
        <taxon>Arthropoda</taxon>
        <taxon>Crustacea</taxon>
        <taxon>Oligostraca</taxon>
        <taxon>Ostracoda</taxon>
        <taxon>Podocopa</taxon>
        <taxon>Podocopida</taxon>
        <taxon>Darwinulocopina</taxon>
        <taxon>Darwinuloidea</taxon>
        <taxon>Darwinulidae</taxon>
        <taxon>Darwinula</taxon>
    </lineage>
</organism>
<protein>
    <recommendedName>
        <fullName evidence="4">REKLES domain-containing protein</fullName>
    </recommendedName>
</protein>
<keyword evidence="3" id="KW-1185">Reference proteome</keyword>
<gene>
    <name evidence="2" type="ORF">DSTB1V02_LOCUS3909</name>
</gene>